<dbReference type="EMBL" id="CCAZ020000001">
    <property type="protein sequence ID" value="CEG06941.1"/>
    <property type="molecule type" value="Genomic_DNA"/>
</dbReference>
<reference evidence="1 2" key="1">
    <citation type="journal article" date="2014" name="Genome Announc.">
        <title>Genome Sequence of Afipia felis Strain 76713, Isolated in Hospital Water Using an Amoeba Co-Culture Procedure.</title>
        <authorList>
            <person name="Benamar S."/>
            <person name="La Scola B."/>
            <person name="Croce O."/>
        </authorList>
    </citation>
    <scope>NUCLEOTIDE SEQUENCE [LARGE SCALE GENOMIC DNA]</scope>
    <source>
        <strain evidence="1 2">76713</strain>
    </source>
</reference>
<organism evidence="1 2">
    <name type="scientific">Afipia felis</name>
    <name type="common">Cat scratch disease bacillus</name>
    <dbReference type="NCBI Taxonomy" id="1035"/>
    <lineage>
        <taxon>Bacteria</taxon>
        <taxon>Pseudomonadati</taxon>
        <taxon>Pseudomonadota</taxon>
        <taxon>Alphaproteobacteria</taxon>
        <taxon>Hyphomicrobiales</taxon>
        <taxon>Nitrobacteraceae</taxon>
        <taxon>Afipia</taxon>
    </lineage>
</organism>
<comment type="caution">
    <text evidence="1">The sequence shown here is derived from an EMBL/GenBank/DDBJ whole genome shotgun (WGS) entry which is preliminary data.</text>
</comment>
<sequence>MKTNPQTKNRVDIYMTVAEARLLGQALIAEANTQTWQEPRRSSARPQDARAGRMELPTIVWSRYLRPLLSAAKSESGILMKSKDSFVNIDFETKHETHIKMGDREIHIGISLNPPQGWHDSNKTTLVDVDPSELQRPVGRAPERNPVPKVEGAVLLLLCPADAAGLGRLLTTFDENEM</sequence>
<dbReference type="AlphaFoldDB" id="A0A090MH87"/>
<protein>
    <submittedName>
        <fullName evidence="1">Uncharacterized protein</fullName>
    </submittedName>
</protein>
<dbReference type="Proteomes" id="UP000035762">
    <property type="component" value="Unassembled WGS sequence"/>
</dbReference>
<evidence type="ECO:0000313" key="2">
    <source>
        <dbReference type="Proteomes" id="UP000035762"/>
    </source>
</evidence>
<gene>
    <name evidence="1" type="ORF">BN961_00322</name>
</gene>
<accession>A0A090MH87</accession>
<proteinExistence type="predicted"/>
<keyword evidence="2" id="KW-1185">Reference proteome</keyword>
<name>A0A090MH87_AFIFE</name>
<evidence type="ECO:0000313" key="1">
    <source>
        <dbReference type="EMBL" id="CEG06941.1"/>
    </source>
</evidence>